<dbReference type="RefSeq" id="WP_155036004.1">
    <property type="nucleotide sequence ID" value="NZ_JBHTIG010000043.1"/>
</dbReference>
<gene>
    <name evidence="1" type="ORF">GJV77_08835</name>
</gene>
<evidence type="ECO:0000313" key="2">
    <source>
        <dbReference type="Proteomes" id="UP000488936"/>
    </source>
</evidence>
<keyword evidence="2" id="KW-1185">Reference proteome</keyword>
<name>A0A7K1GNP5_9FLAO</name>
<proteinExistence type="predicted"/>
<comment type="caution">
    <text evidence="1">The sequence shown here is derived from an EMBL/GenBank/DDBJ whole genome shotgun (WGS) entry which is preliminary data.</text>
</comment>
<evidence type="ECO:0000313" key="1">
    <source>
        <dbReference type="EMBL" id="MTH30013.1"/>
    </source>
</evidence>
<organism evidence="1 2">
    <name type="scientific">Myroides pelagicus</name>
    <dbReference type="NCBI Taxonomy" id="270914"/>
    <lineage>
        <taxon>Bacteria</taxon>
        <taxon>Pseudomonadati</taxon>
        <taxon>Bacteroidota</taxon>
        <taxon>Flavobacteriia</taxon>
        <taxon>Flavobacteriales</taxon>
        <taxon>Flavobacteriaceae</taxon>
        <taxon>Myroides</taxon>
    </lineage>
</organism>
<dbReference type="AlphaFoldDB" id="A0A7K1GNP5"/>
<accession>A0A7K1GNP5</accession>
<reference evidence="1 2" key="1">
    <citation type="journal article" date="2006" name="Int. J. Syst. Evol. Microbiol.">
        <title>Myroides pelagicus sp. nov., isolated from seawater in Thailand.</title>
        <authorList>
            <person name="Yoon J."/>
            <person name="Maneerat S."/>
            <person name="Kawai F."/>
            <person name="Yokota A."/>
        </authorList>
    </citation>
    <scope>NUCLEOTIDE SEQUENCE [LARGE SCALE GENOMIC DNA]</scope>
    <source>
        <strain evidence="1 2">SM1T</strain>
    </source>
</reference>
<dbReference type="Proteomes" id="UP000488936">
    <property type="component" value="Unassembled WGS sequence"/>
</dbReference>
<dbReference type="EMBL" id="WMJY01000017">
    <property type="protein sequence ID" value="MTH30013.1"/>
    <property type="molecule type" value="Genomic_DNA"/>
</dbReference>
<sequence>MFFVSAEIMAADWYQIDTSCGNDYYLDRDQYSDAQWVERINYYEKVRCNNDI</sequence>
<protein>
    <submittedName>
        <fullName evidence="1">Uncharacterized protein</fullName>
    </submittedName>
</protein>